<reference evidence="2" key="1">
    <citation type="journal article" date="2021" name="PeerJ">
        <title>Extensive microbial diversity within the chicken gut microbiome revealed by metagenomics and culture.</title>
        <authorList>
            <person name="Gilroy R."/>
            <person name="Ravi A."/>
            <person name="Getino M."/>
            <person name="Pursley I."/>
            <person name="Horton D.L."/>
            <person name="Alikhan N.F."/>
            <person name="Baker D."/>
            <person name="Gharbi K."/>
            <person name="Hall N."/>
            <person name="Watson M."/>
            <person name="Adriaenssens E.M."/>
            <person name="Foster-Nyarko E."/>
            <person name="Jarju S."/>
            <person name="Secka A."/>
            <person name="Antonio M."/>
            <person name="Oren A."/>
            <person name="Chaudhuri R.R."/>
            <person name="La Ragione R."/>
            <person name="Hildebrand F."/>
            <person name="Pallen M.J."/>
        </authorList>
    </citation>
    <scope>NUCLEOTIDE SEQUENCE</scope>
    <source>
        <strain evidence="2">CHK189-29639</strain>
    </source>
</reference>
<sequence>MNKNIKISVVVPIYNVDRWLQRCLTSIIGQSFTEFELLLVNDGSTDDSLRICQSFSKKDERIKIINKRNGGLSDARNAGIDIAQGGYIVFVDSDDYLERNYLFDLYHNIIKTNADIAMCEYKEVTEKGKLIKKVYLNEMSSAQIVSGRQIIKNIYKDKGTINIVAWNKIYKTSLFTDLKYPVGRFFEDEYMIIPIMYKTKKVCLVRNILYNYVQRSGSIMLSPLTIKKVKDINHFKLWRINFFKKNKDKELYYAAIDDYKNWILMLRQSKFADKEYFTYLQHQYRKYTLQFYPRNMKKITKDILGSINLNFASKLKK</sequence>
<dbReference type="PANTHER" id="PTHR22916">
    <property type="entry name" value="GLYCOSYLTRANSFERASE"/>
    <property type="match status" value="1"/>
</dbReference>
<evidence type="ECO:0000313" key="2">
    <source>
        <dbReference type="EMBL" id="HJG16234.1"/>
    </source>
</evidence>
<comment type="caution">
    <text evidence="2">The sequence shown here is derived from an EMBL/GenBank/DDBJ whole genome shotgun (WGS) entry which is preliminary data.</text>
</comment>
<protein>
    <submittedName>
        <fullName evidence="2">Glycosyltransferase</fullName>
    </submittedName>
</protein>
<organism evidence="2 3">
    <name type="scientific">Ligilactobacillus salivarius</name>
    <dbReference type="NCBI Taxonomy" id="1624"/>
    <lineage>
        <taxon>Bacteria</taxon>
        <taxon>Bacillati</taxon>
        <taxon>Bacillota</taxon>
        <taxon>Bacilli</taxon>
        <taxon>Lactobacillales</taxon>
        <taxon>Lactobacillaceae</taxon>
        <taxon>Ligilactobacillus</taxon>
    </lineage>
</organism>
<dbReference type="PANTHER" id="PTHR22916:SF3">
    <property type="entry name" value="UDP-GLCNAC:BETAGAL BETA-1,3-N-ACETYLGLUCOSAMINYLTRANSFERASE-LIKE PROTEIN 1"/>
    <property type="match status" value="1"/>
</dbReference>
<dbReference type="InterPro" id="IPR029044">
    <property type="entry name" value="Nucleotide-diphossugar_trans"/>
</dbReference>
<dbReference type="InterPro" id="IPR001173">
    <property type="entry name" value="Glyco_trans_2-like"/>
</dbReference>
<dbReference type="AlphaFoldDB" id="A0A921IG02"/>
<dbReference type="SUPFAM" id="SSF53448">
    <property type="entry name" value="Nucleotide-diphospho-sugar transferases"/>
    <property type="match status" value="1"/>
</dbReference>
<evidence type="ECO:0000259" key="1">
    <source>
        <dbReference type="Pfam" id="PF00535"/>
    </source>
</evidence>
<gene>
    <name evidence="2" type="ORF">K8V06_08905</name>
</gene>
<feature type="domain" description="Glycosyltransferase 2-like" evidence="1">
    <location>
        <begin position="8"/>
        <end position="175"/>
    </location>
</feature>
<proteinExistence type="predicted"/>
<reference evidence="2" key="2">
    <citation type="submission" date="2021-09" db="EMBL/GenBank/DDBJ databases">
        <authorList>
            <person name="Gilroy R."/>
        </authorList>
    </citation>
    <scope>NUCLEOTIDE SEQUENCE</scope>
    <source>
        <strain evidence="2">CHK189-29639</strain>
    </source>
</reference>
<accession>A0A921IG02</accession>
<evidence type="ECO:0000313" key="3">
    <source>
        <dbReference type="Proteomes" id="UP000759256"/>
    </source>
</evidence>
<dbReference type="Gene3D" id="3.90.550.10">
    <property type="entry name" value="Spore Coat Polysaccharide Biosynthesis Protein SpsA, Chain A"/>
    <property type="match status" value="1"/>
</dbReference>
<dbReference type="GO" id="GO:0016758">
    <property type="term" value="F:hexosyltransferase activity"/>
    <property type="evidence" value="ECO:0007669"/>
    <property type="project" value="UniProtKB-ARBA"/>
</dbReference>
<dbReference type="CDD" id="cd00761">
    <property type="entry name" value="Glyco_tranf_GTA_type"/>
    <property type="match status" value="1"/>
</dbReference>
<dbReference type="Proteomes" id="UP000759256">
    <property type="component" value="Unassembled WGS sequence"/>
</dbReference>
<name>A0A921IG02_9LACO</name>
<dbReference type="EMBL" id="DYVK01000087">
    <property type="protein sequence ID" value="HJG16234.1"/>
    <property type="molecule type" value="Genomic_DNA"/>
</dbReference>
<dbReference type="Pfam" id="PF00535">
    <property type="entry name" value="Glycos_transf_2"/>
    <property type="match status" value="1"/>
</dbReference>